<gene>
    <name evidence="1" type="ORF">LCGC14_2873100</name>
</gene>
<accession>A0A0F8Y2H9</accession>
<organism evidence="1">
    <name type="scientific">marine sediment metagenome</name>
    <dbReference type="NCBI Taxonomy" id="412755"/>
    <lineage>
        <taxon>unclassified sequences</taxon>
        <taxon>metagenomes</taxon>
        <taxon>ecological metagenomes</taxon>
    </lineage>
</organism>
<dbReference type="AlphaFoldDB" id="A0A0F8Y2H9"/>
<sequence>MRVICPKVNICSEQCGAKKPHQQDDCEPCPFGSNVICVKVKTVLIFEGEEIEFQETKE</sequence>
<comment type="caution">
    <text evidence="1">The sequence shown here is derived from an EMBL/GenBank/DDBJ whole genome shotgun (WGS) entry which is preliminary data.</text>
</comment>
<name>A0A0F8Y2H9_9ZZZZ</name>
<protein>
    <submittedName>
        <fullName evidence="1">Uncharacterized protein</fullName>
    </submittedName>
</protein>
<proteinExistence type="predicted"/>
<reference evidence="1" key="1">
    <citation type="journal article" date="2015" name="Nature">
        <title>Complex archaea that bridge the gap between prokaryotes and eukaryotes.</title>
        <authorList>
            <person name="Spang A."/>
            <person name="Saw J.H."/>
            <person name="Jorgensen S.L."/>
            <person name="Zaremba-Niedzwiedzka K."/>
            <person name="Martijn J."/>
            <person name="Lind A.E."/>
            <person name="van Eijk R."/>
            <person name="Schleper C."/>
            <person name="Guy L."/>
            <person name="Ettema T.J."/>
        </authorList>
    </citation>
    <scope>NUCLEOTIDE SEQUENCE</scope>
</reference>
<dbReference type="EMBL" id="LAZR01055836">
    <property type="protein sequence ID" value="KKK75498.1"/>
    <property type="molecule type" value="Genomic_DNA"/>
</dbReference>
<evidence type="ECO:0000313" key="1">
    <source>
        <dbReference type="EMBL" id="KKK75498.1"/>
    </source>
</evidence>